<accession>A0A8H7F4F3</accession>
<gene>
    <name evidence="1" type="ORF">Agabi119p4_4951</name>
</gene>
<dbReference type="EMBL" id="JABXXO010000006">
    <property type="protein sequence ID" value="KAF7776558.1"/>
    <property type="molecule type" value="Genomic_DNA"/>
</dbReference>
<sequence>MTVQRRVSFRQILPFGRLLWSVRWGRLWRFGTFNRREGSSSNLQLTSHSLSLQDDIPWIHQPTTPASEHKLLVNQVSLYEPLLRHEPSHRIQRYEDERHRVYDRTMLHKEPFLSKQKLE</sequence>
<reference evidence="1 2" key="1">
    <citation type="journal article" name="Sci. Rep.">
        <title>Telomere-to-telomere assembled and centromere annotated genomes of the two main subspecies of the button mushroom Agaricus bisporus reveal especially polymorphic chromosome ends.</title>
        <authorList>
            <person name="Sonnenberg A.S.M."/>
            <person name="Sedaghat-Telgerd N."/>
            <person name="Lavrijssen B."/>
            <person name="Ohm R.A."/>
            <person name="Hendrickx P.M."/>
            <person name="Scholtmeijer K."/>
            <person name="Baars J.J.P."/>
            <person name="van Peer A."/>
        </authorList>
    </citation>
    <scope>NUCLEOTIDE SEQUENCE [LARGE SCALE GENOMIC DNA]</scope>
    <source>
        <strain evidence="1 2">H119_p4</strain>
    </source>
</reference>
<dbReference type="Proteomes" id="UP000629468">
    <property type="component" value="Unassembled WGS sequence"/>
</dbReference>
<proteinExistence type="predicted"/>
<name>A0A8H7F4F3_AGABI</name>
<protein>
    <submittedName>
        <fullName evidence="1">Uncharacterized protein</fullName>
    </submittedName>
</protein>
<evidence type="ECO:0000313" key="1">
    <source>
        <dbReference type="EMBL" id="KAF7776558.1"/>
    </source>
</evidence>
<comment type="caution">
    <text evidence="1">The sequence shown here is derived from an EMBL/GenBank/DDBJ whole genome shotgun (WGS) entry which is preliminary data.</text>
</comment>
<organism evidence="1 2">
    <name type="scientific">Agaricus bisporus var. burnettii</name>
    <dbReference type="NCBI Taxonomy" id="192524"/>
    <lineage>
        <taxon>Eukaryota</taxon>
        <taxon>Fungi</taxon>
        <taxon>Dikarya</taxon>
        <taxon>Basidiomycota</taxon>
        <taxon>Agaricomycotina</taxon>
        <taxon>Agaricomycetes</taxon>
        <taxon>Agaricomycetidae</taxon>
        <taxon>Agaricales</taxon>
        <taxon>Agaricineae</taxon>
        <taxon>Agaricaceae</taxon>
        <taxon>Agaricus</taxon>
    </lineage>
</organism>
<evidence type="ECO:0000313" key="2">
    <source>
        <dbReference type="Proteomes" id="UP000629468"/>
    </source>
</evidence>
<dbReference type="AlphaFoldDB" id="A0A8H7F4F3"/>